<comment type="caution">
    <text evidence="1">The sequence shown here is derived from an EMBL/GenBank/DDBJ whole genome shotgun (WGS) entry which is preliminary data.</text>
</comment>
<evidence type="ECO:0000313" key="1">
    <source>
        <dbReference type="EMBL" id="MBA0755950.1"/>
    </source>
</evidence>
<dbReference type="Proteomes" id="UP000593579">
    <property type="component" value="Unassembled WGS sequence"/>
</dbReference>
<dbReference type="EMBL" id="JABEZY010272813">
    <property type="protein sequence ID" value="MBA0755950.1"/>
    <property type="molecule type" value="Genomic_DNA"/>
</dbReference>
<sequence>MDTQQQSSGYLELAYLGFQLRDKQTVQEFLLRALVNMDKQK</sequence>
<reference evidence="1 2" key="1">
    <citation type="journal article" date="2019" name="Genome Biol. Evol.">
        <title>Insights into the evolution of the New World diploid cottons (Gossypium, subgenus Houzingenia) based on genome sequencing.</title>
        <authorList>
            <person name="Grover C.E."/>
            <person name="Arick M.A. 2nd"/>
            <person name="Thrash A."/>
            <person name="Conover J.L."/>
            <person name="Sanders W.S."/>
            <person name="Peterson D.G."/>
            <person name="Frelichowski J.E."/>
            <person name="Scheffler J.A."/>
            <person name="Scheffler B.E."/>
            <person name="Wendel J.F."/>
        </authorList>
    </citation>
    <scope>NUCLEOTIDE SEQUENCE [LARGE SCALE GENOMIC DNA]</scope>
    <source>
        <strain evidence="1">5</strain>
        <tissue evidence="1">Leaf</tissue>
    </source>
</reference>
<gene>
    <name evidence="1" type="ORF">Gogos_020308</name>
</gene>
<dbReference type="AlphaFoldDB" id="A0A7J9D5E3"/>
<keyword evidence="2" id="KW-1185">Reference proteome</keyword>
<accession>A0A7J9D5E3</accession>
<organism evidence="1 2">
    <name type="scientific">Gossypium gossypioides</name>
    <name type="common">Mexican cotton</name>
    <name type="synonym">Selera gossypioides</name>
    <dbReference type="NCBI Taxonomy" id="34282"/>
    <lineage>
        <taxon>Eukaryota</taxon>
        <taxon>Viridiplantae</taxon>
        <taxon>Streptophyta</taxon>
        <taxon>Embryophyta</taxon>
        <taxon>Tracheophyta</taxon>
        <taxon>Spermatophyta</taxon>
        <taxon>Magnoliopsida</taxon>
        <taxon>eudicotyledons</taxon>
        <taxon>Gunneridae</taxon>
        <taxon>Pentapetalae</taxon>
        <taxon>rosids</taxon>
        <taxon>malvids</taxon>
        <taxon>Malvales</taxon>
        <taxon>Malvaceae</taxon>
        <taxon>Malvoideae</taxon>
        <taxon>Gossypium</taxon>
    </lineage>
</organism>
<evidence type="ECO:0000313" key="2">
    <source>
        <dbReference type="Proteomes" id="UP000593579"/>
    </source>
</evidence>
<protein>
    <submittedName>
        <fullName evidence="1">Uncharacterized protein</fullName>
    </submittedName>
</protein>
<name>A0A7J9D5E3_GOSGO</name>
<proteinExistence type="predicted"/>